<organism evidence="2 3">
    <name type="scientific">Pelagomonas calceolata</name>
    <dbReference type="NCBI Taxonomy" id="35677"/>
    <lineage>
        <taxon>Eukaryota</taxon>
        <taxon>Sar</taxon>
        <taxon>Stramenopiles</taxon>
        <taxon>Ochrophyta</taxon>
        <taxon>Pelagophyceae</taxon>
        <taxon>Pelagomonadales</taxon>
        <taxon>Pelagomonadaceae</taxon>
        <taxon>Pelagomonas</taxon>
    </lineage>
</organism>
<protein>
    <submittedName>
        <fullName evidence="2">Uncharacterized protein</fullName>
    </submittedName>
</protein>
<sequence length="363" mass="39609">GGDIFNGGGTSRRRPWGGDLLLGHGEDELALGAVRHGRLDDVADAGRGQREVARVDERLEGPRLHELGERPHVRRHGGRVRARQEDLVRRAQDAEDSLDVAPEHRRHDRRDRAAVADDGQIYAARLEGRLAGHPVVVAAHGVKNDIQLQPGHRRDDVLLLVVDDGVRAEALDQVDGRARGVDVRGAEGLGDLHGEASDTATSAQDGDLLALLQLAVRLERLQGGEAGQGQGRGLLERNVLGHAAQRRGRDQRVLGEGSGRLDRVGVDAVAHLERVAAGPKLRDGAAHVAAERTRLLPGKVPSDELVVDRVDRGARDLDEDLIRRRLRHRGVVDHREYVRRRRIAVLVLDCGLHGFVLDSTLNT</sequence>
<accession>A0A8J2SJA3</accession>
<reference evidence="2" key="1">
    <citation type="submission" date="2021-11" db="EMBL/GenBank/DDBJ databases">
        <authorList>
            <consortium name="Genoscope - CEA"/>
            <person name="William W."/>
        </authorList>
    </citation>
    <scope>NUCLEOTIDE SEQUENCE</scope>
</reference>
<evidence type="ECO:0000313" key="2">
    <source>
        <dbReference type="EMBL" id="CAH0367937.1"/>
    </source>
</evidence>
<feature type="region of interest" description="Disordered" evidence="1">
    <location>
        <begin position="91"/>
        <end position="110"/>
    </location>
</feature>
<evidence type="ECO:0000313" key="3">
    <source>
        <dbReference type="Proteomes" id="UP000789595"/>
    </source>
</evidence>
<name>A0A8J2SJA3_9STRA</name>
<keyword evidence="3" id="KW-1185">Reference proteome</keyword>
<gene>
    <name evidence="2" type="ORF">PECAL_2P09820</name>
</gene>
<dbReference type="EMBL" id="CAKKNE010000002">
    <property type="protein sequence ID" value="CAH0367937.1"/>
    <property type="molecule type" value="Genomic_DNA"/>
</dbReference>
<feature type="compositionally biased region" description="Basic and acidic residues" evidence="1">
    <location>
        <begin position="101"/>
        <end position="110"/>
    </location>
</feature>
<comment type="caution">
    <text evidence="2">The sequence shown here is derived from an EMBL/GenBank/DDBJ whole genome shotgun (WGS) entry which is preliminary data.</text>
</comment>
<proteinExistence type="predicted"/>
<dbReference type="Proteomes" id="UP000789595">
    <property type="component" value="Unassembled WGS sequence"/>
</dbReference>
<dbReference type="AlphaFoldDB" id="A0A8J2SJA3"/>
<feature type="non-terminal residue" evidence="2">
    <location>
        <position position="1"/>
    </location>
</feature>
<evidence type="ECO:0000256" key="1">
    <source>
        <dbReference type="SAM" id="MobiDB-lite"/>
    </source>
</evidence>